<accession>A0A9I9E5Z3</accession>
<proteinExistence type="predicted"/>
<dbReference type="Gramene" id="MELO3C029236.2.1">
    <property type="protein sequence ID" value="MELO3C029236.2.1"/>
    <property type="gene ID" value="MELO3C029236.2"/>
</dbReference>
<protein>
    <submittedName>
        <fullName evidence="1">Uncharacterized protein</fullName>
    </submittedName>
</protein>
<organism evidence="1">
    <name type="scientific">Cucumis melo</name>
    <name type="common">Muskmelon</name>
    <dbReference type="NCBI Taxonomy" id="3656"/>
    <lineage>
        <taxon>Eukaryota</taxon>
        <taxon>Viridiplantae</taxon>
        <taxon>Streptophyta</taxon>
        <taxon>Embryophyta</taxon>
        <taxon>Tracheophyta</taxon>
        <taxon>Spermatophyta</taxon>
        <taxon>Magnoliopsida</taxon>
        <taxon>eudicotyledons</taxon>
        <taxon>Gunneridae</taxon>
        <taxon>Pentapetalae</taxon>
        <taxon>rosids</taxon>
        <taxon>fabids</taxon>
        <taxon>Cucurbitales</taxon>
        <taxon>Cucurbitaceae</taxon>
        <taxon>Benincaseae</taxon>
        <taxon>Cucumis</taxon>
    </lineage>
</organism>
<sequence length="110" mass="12490">GIYQVFEVKGDDVGCVVKNSATLARQFLSKLGDLNQTQIFAKIESIETCLALRVQPVRSSKMRWAPSVSELAWGTLSFWPNQNQTYLALRVQLVRSSRVHLYIKEGIEDF</sequence>
<reference evidence="1" key="1">
    <citation type="submission" date="2023-03" db="UniProtKB">
        <authorList>
            <consortium name="EnsemblPlants"/>
        </authorList>
    </citation>
    <scope>IDENTIFICATION</scope>
</reference>
<name>A0A9I9E5Z3_CUCME</name>
<dbReference type="AlphaFoldDB" id="A0A9I9E5Z3"/>
<dbReference type="EnsemblPlants" id="MELO3C029236.2.1">
    <property type="protein sequence ID" value="MELO3C029236.2.1"/>
    <property type="gene ID" value="MELO3C029236.2"/>
</dbReference>
<evidence type="ECO:0000313" key="1">
    <source>
        <dbReference type="EnsemblPlants" id="MELO3C029236.2.1"/>
    </source>
</evidence>